<keyword evidence="2" id="KW-0418">Kinase</keyword>
<accession>A0A392UE09</accession>
<name>A0A392UE09_9FABA</name>
<keyword evidence="3" id="KW-1185">Reference proteome</keyword>
<sequence>MIPGLKDQQKQKSNTIEDSHVISDGEYDLLEGDAESQSCENEDNESDFEEISSSESDTDSIEHSQVIFDGESNLLK</sequence>
<protein>
    <submittedName>
        <fullName evidence="2">Serine/threonine protein kinase rio1</fullName>
    </submittedName>
</protein>
<dbReference type="AlphaFoldDB" id="A0A392UE09"/>
<evidence type="ECO:0000313" key="2">
    <source>
        <dbReference type="EMBL" id="MCI71087.1"/>
    </source>
</evidence>
<reference evidence="2 3" key="1">
    <citation type="journal article" date="2018" name="Front. Plant Sci.">
        <title>Red Clover (Trifolium pratense) and Zigzag Clover (T. medium) - A Picture of Genomic Similarities and Differences.</title>
        <authorList>
            <person name="Dluhosova J."/>
            <person name="Istvanek J."/>
            <person name="Nedelnik J."/>
            <person name="Repkova J."/>
        </authorList>
    </citation>
    <scope>NUCLEOTIDE SEQUENCE [LARGE SCALE GENOMIC DNA]</scope>
    <source>
        <strain evidence="3">cv. 10/8</strain>
        <tissue evidence="2">Leaf</tissue>
    </source>
</reference>
<keyword evidence="2" id="KW-0808">Transferase</keyword>
<comment type="caution">
    <text evidence="2">The sequence shown here is derived from an EMBL/GenBank/DDBJ whole genome shotgun (WGS) entry which is preliminary data.</text>
</comment>
<proteinExistence type="predicted"/>
<feature type="region of interest" description="Disordered" evidence="1">
    <location>
        <begin position="1"/>
        <end position="76"/>
    </location>
</feature>
<organism evidence="2 3">
    <name type="scientific">Trifolium medium</name>
    <dbReference type="NCBI Taxonomy" id="97028"/>
    <lineage>
        <taxon>Eukaryota</taxon>
        <taxon>Viridiplantae</taxon>
        <taxon>Streptophyta</taxon>
        <taxon>Embryophyta</taxon>
        <taxon>Tracheophyta</taxon>
        <taxon>Spermatophyta</taxon>
        <taxon>Magnoliopsida</taxon>
        <taxon>eudicotyledons</taxon>
        <taxon>Gunneridae</taxon>
        <taxon>Pentapetalae</taxon>
        <taxon>rosids</taxon>
        <taxon>fabids</taxon>
        <taxon>Fabales</taxon>
        <taxon>Fabaceae</taxon>
        <taxon>Papilionoideae</taxon>
        <taxon>50 kb inversion clade</taxon>
        <taxon>NPAAA clade</taxon>
        <taxon>Hologalegina</taxon>
        <taxon>IRL clade</taxon>
        <taxon>Trifolieae</taxon>
        <taxon>Trifolium</taxon>
    </lineage>
</organism>
<feature type="non-terminal residue" evidence="2">
    <location>
        <position position="76"/>
    </location>
</feature>
<dbReference type="GO" id="GO:0004674">
    <property type="term" value="F:protein serine/threonine kinase activity"/>
    <property type="evidence" value="ECO:0007669"/>
    <property type="project" value="UniProtKB-KW"/>
</dbReference>
<evidence type="ECO:0000313" key="3">
    <source>
        <dbReference type="Proteomes" id="UP000265520"/>
    </source>
</evidence>
<dbReference type="Proteomes" id="UP000265520">
    <property type="component" value="Unassembled WGS sequence"/>
</dbReference>
<feature type="compositionally biased region" description="Acidic residues" evidence="1">
    <location>
        <begin position="25"/>
        <end position="59"/>
    </location>
</feature>
<keyword evidence="2" id="KW-0723">Serine/threonine-protein kinase</keyword>
<evidence type="ECO:0000256" key="1">
    <source>
        <dbReference type="SAM" id="MobiDB-lite"/>
    </source>
</evidence>
<feature type="compositionally biased region" description="Basic and acidic residues" evidence="1">
    <location>
        <begin position="7"/>
        <end position="23"/>
    </location>
</feature>
<dbReference type="EMBL" id="LXQA010789207">
    <property type="protein sequence ID" value="MCI71087.1"/>
    <property type="molecule type" value="Genomic_DNA"/>
</dbReference>